<feature type="transmembrane region" description="Helical" evidence="8">
    <location>
        <begin position="150"/>
        <end position="173"/>
    </location>
</feature>
<dbReference type="PANTHER" id="PTHR30450:SF1">
    <property type="entry name" value="D-METHIONINE TRANSPORT SYSTEM PERMEASE PROTEIN METI-RELATED"/>
    <property type="match status" value="1"/>
</dbReference>
<dbReference type="FunFam" id="1.10.3720.10:FF:000002">
    <property type="entry name" value="D-methionine ABC transporter permease MetI"/>
    <property type="match status" value="1"/>
</dbReference>
<keyword evidence="11" id="KW-1185">Reference proteome</keyword>
<dbReference type="KEGG" id="dbc:MFMK1_003326"/>
<keyword evidence="5 8" id="KW-0812">Transmembrane</keyword>
<accession>A0AAU0UT96</accession>
<comment type="similarity">
    <text evidence="2">Belongs to the binding-protein-dependent transport system permease family. CysTW subfamily.</text>
</comment>
<evidence type="ECO:0000313" key="10">
    <source>
        <dbReference type="EMBL" id="WRO23466.1"/>
    </source>
</evidence>
<feature type="transmembrane region" description="Helical" evidence="8">
    <location>
        <begin position="193"/>
        <end position="215"/>
    </location>
</feature>
<dbReference type="PANTHER" id="PTHR30450">
    <property type="entry name" value="ABC TRANSPORTER PERMEASE"/>
    <property type="match status" value="1"/>
</dbReference>
<evidence type="ECO:0000256" key="6">
    <source>
        <dbReference type="ARBA" id="ARBA00022989"/>
    </source>
</evidence>
<organism evidence="10 11">
    <name type="scientific">Metallumcola ferriviriculae</name>
    <dbReference type="NCBI Taxonomy" id="3039180"/>
    <lineage>
        <taxon>Bacteria</taxon>
        <taxon>Bacillati</taxon>
        <taxon>Bacillota</taxon>
        <taxon>Clostridia</taxon>
        <taxon>Neomoorellales</taxon>
        <taxon>Desulfitibacteraceae</taxon>
        <taxon>Metallumcola</taxon>
    </lineage>
</organism>
<protein>
    <submittedName>
        <fullName evidence="10">ABC transporter permease</fullName>
    </submittedName>
</protein>
<dbReference type="RefSeq" id="WP_366922849.1">
    <property type="nucleotide sequence ID" value="NZ_CP121694.1"/>
</dbReference>
<comment type="subcellular location">
    <subcellularLocation>
        <location evidence="1 8">Cell membrane</location>
        <topology evidence="1 8">Multi-pass membrane protein</topology>
    </subcellularLocation>
</comment>
<dbReference type="Gene3D" id="1.10.3720.10">
    <property type="entry name" value="MetI-like"/>
    <property type="match status" value="1"/>
</dbReference>
<dbReference type="SUPFAM" id="SSF161098">
    <property type="entry name" value="MetI-like"/>
    <property type="match status" value="1"/>
</dbReference>
<feature type="transmembrane region" description="Helical" evidence="8">
    <location>
        <begin position="87"/>
        <end position="110"/>
    </location>
</feature>
<evidence type="ECO:0000256" key="5">
    <source>
        <dbReference type="ARBA" id="ARBA00022692"/>
    </source>
</evidence>
<dbReference type="PROSITE" id="PS50928">
    <property type="entry name" value="ABC_TM1"/>
    <property type="match status" value="1"/>
</dbReference>
<dbReference type="NCBIfam" id="NF008049">
    <property type="entry name" value="PRK10782.1"/>
    <property type="match status" value="1"/>
</dbReference>
<evidence type="ECO:0000256" key="2">
    <source>
        <dbReference type="ARBA" id="ARBA00007069"/>
    </source>
</evidence>
<keyword evidence="7 8" id="KW-0472">Membrane</keyword>
<dbReference type="InterPro" id="IPR051322">
    <property type="entry name" value="AA_ABC_Transporter_Permease"/>
</dbReference>
<feature type="transmembrane region" description="Helical" evidence="8">
    <location>
        <begin position="23"/>
        <end position="44"/>
    </location>
</feature>
<feature type="domain" description="ABC transmembrane type-1" evidence="9">
    <location>
        <begin position="18"/>
        <end position="212"/>
    </location>
</feature>
<sequence>MFSGEELQQTIKLLSEGLLDTTYMVGLSVFLSHFLGIPLGIILVTTEEGHVWENHLINMVLGAIVNATRSIPFIILLVFIMPFTDKVAGTTIGPTAAAVPLTVGAIPFVARMVETAFKEIEWGIIEAALAMGASPGQIVRKVLIREALPSIILGAAITTITLVSFSAMAGVVGGGGLGDLAVRYGYYRYEKPLMFIIVVLLIIIVQLIQMTGDVVSARLNKK</sequence>
<proteinExistence type="inferred from homology"/>
<evidence type="ECO:0000256" key="7">
    <source>
        <dbReference type="ARBA" id="ARBA00023136"/>
    </source>
</evidence>
<feature type="transmembrane region" description="Helical" evidence="8">
    <location>
        <begin position="56"/>
        <end position="81"/>
    </location>
</feature>
<dbReference type="GO" id="GO:0048473">
    <property type="term" value="P:D-methionine transmembrane transport"/>
    <property type="evidence" value="ECO:0007669"/>
    <property type="project" value="TreeGrafter"/>
</dbReference>
<reference evidence="10 11" key="1">
    <citation type="submission" date="2023-04" db="EMBL/GenBank/DDBJ databases">
        <authorList>
            <person name="Hsu D."/>
        </authorList>
    </citation>
    <scope>NUCLEOTIDE SEQUENCE [LARGE SCALE GENOMIC DNA]</scope>
    <source>
        <strain evidence="10 11">MK1</strain>
    </source>
</reference>
<dbReference type="Pfam" id="PF00528">
    <property type="entry name" value="BPD_transp_1"/>
    <property type="match status" value="1"/>
</dbReference>
<evidence type="ECO:0000256" key="4">
    <source>
        <dbReference type="ARBA" id="ARBA00022475"/>
    </source>
</evidence>
<dbReference type="AlphaFoldDB" id="A0AAU0UT96"/>
<keyword evidence="6 8" id="KW-1133">Transmembrane helix</keyword>
<dbReference type="CDD" id="cd06261">
    <property type="entry name" value="TM_PBP2"/>
    <property type="match status" value="1"/>
</dbReference>
<dbReference type="InterPro" id="IPR000515">
    <property type="entry name" value="MetI-like"/>
</dbReference>
<evidence type="ECO:0000256" key="3">
    <source>
        <dbReference type="ARBA" id="ARBA00022448"/>
    </source>
</evidence>
<gene>
    <name evidence="10" type="ORF">MFMK1_003326</name>
</gene>
<evidence type="ECO:0000313" key="11">
    <source>
        <dbReference type="Proteomes" id="UP001329915"/>
    </source>
</evidence>
<evidence type="ECO:0000256" key="1">
    <source>
        <dbReference type="ARBA" id="ARBA00004651"/>
    </source>
</evidence>
<keyword evidence="4" id="KW-1003">Cell membrane</keyword>
<keyword evidence="3 8" id="KW-0813">Transport</keyword>
<dbReference type="GO" id="GO:0005886">
    <property type="term" value="C:plasma membrane"/>
    <property type="evidence" value="ECO:0007669"/>
    <property type="project" value="UniProtKB-SubCell"/>
</dbReference>
<evidence type="ECO:0000256" key="8">
    <source>
        <dbReference type="RuleBase" id="RU363032"/>
    </source>
</evidence>
<dbReference type="EMBL" id="CP121694">
    <property type="protein sequence ID" value="WRO23466.1"/>
    <property type="molecule type" value="Genomic_DNA"/>
</dbReference>
<dbReference type="InterPro" id="IPR035906">
    <property type="entry name" value="MetI-like_sf"/>
</dbReference>
<dbReference type="Proteomes" id="UP001329915">
    <property type="component" value="Chromosome"/>
</dbReference>
<name>A0AAU0UT96_9FIRM</name>
<evidence type="ECO:0000259" key="9">
    <source>
        <dbReference type="PROSITE" id="PS50928"/>
    </source>
</evidence>